<dbReference type="GO" id="GO:0016787">
    <property type="term" value="F:hydrolase activity"/>
    <property type="evidence" value="ECO:0007669"/>
    <property type="project" value="UniProtKB-KW"/>
</dbReference>
<dbReference type="NCBIfam" id="TIGR01076">
    <property type="entry name" value="sortase_fam"/>
    <property type="match status" value="1"/>
</dbReference>
<accession>A0A949NDT5</accession>
<keyword evidence="3" id="KW-1133">Transmembrane helix</keyword>
<feature type="active site" description="Acyl-thioester intermediate" evidence="2">
    <location>
        <position position="232"/>
    </location>
</feature>
<dbReference type="Pfam" id="PF04203">
    <property type="entry name" value="Sortase"/>
    <property type="match status" value="1"/>
</dbReference>
<dbReference type="Proteomes" id="UP000712157">
    <property type="component" value="Unassembled WGS sequence"/>
</dbReference>
<name>A0A949NDT5_9FIRM</name>
<evidence type="ECO:0000256" key="2">
    <source>
        <dbReference type="PIRSR" id="PIRSR605754-1"/>
    </source>
</evidence>
<evidence type="ECO:0000256" key="3">
    <source>
        <dbReference type="SAM" id="Phobius"/>
    </source>
</evidence>
<comment type="caution">
    <text evidence="4">The sequence shown here is derived from an EMBL/GenBank/DDBJ whole genome shotgun (WGS) entry which is preliminary data.</text>
</comment>
<keyword evidence="3" id="KW-0472">Membrane</keyword>
<dbReference type="RefSeq" id="WP_158342964.1">
    <property type="nucleotide sequence ID" value="NZ_JAHQCW010000003.1"/>
</dbReference>
<keyword evidence="5" id="KW-1185">Reference proteome</keyword>
<protein>
    <submittedName>
        <fullName evidence="4">Class D sortase</fullName>
    </submittedName>
</protein>
<dbReference type="InterPro" id="IPR005754">
    <property type="entry name" value="Sortase"/>
</dbReference>
<feature type="active site" description="Proton donor/acceptor" evidence="2">
    <location>
        <position position="173"/>
    </location>
</feature>
<dbReference type="EMBL" id="JAHQCW010000003">
    <property type="protein sequence ID" value="MBU9735529.1"/>
    <property type="molecule type" value="Genomic_DNA"/>
</dbReference>
<dbReference type="CDD" id="cd05828">
    <property type="entry name" value="Sortase_D_1"/>
    <property type="match status" value="1"/>
</dbReference>
<dbReference type="SUPFAM" id="SSF63817">
    <property type="entry name" value="Sortase"/>
    <property type="match status" value="1"/>
</dbReference>
<keyword evidence="3" id="KW-0812">Transmembrane</keyword>
<dbReference type="InterPro" id="IPR023365">
    <property type="entry name" value="Sortase_dom-sf"/>
</dbReference>
<feature type="transmembrane region" description="Helical" evidence="3">
    <location>
        <begin position="24"/>
        <end position="50"/>
    </location>
</feature>
<evidence type="ECO:0000313" key="5">
    <source>
        <dbReference type="Proteomes" id="UP000712157"/>
    </source>
</evidence>
<sequence length="259" mass="28347">MKASAYHKVIKQEQKVNKEEHPCLYMVLPFIFTLLILLFSFLCSGIIHIFSQNLSTIPSALLSSECELMSPPDSTSQTSQEETALRLAYALDSARMARDTPVETPSPKPAAISLSDIAVPEHGEAFGTISSEQLGLNLSLIYGDTNAILKQGAGMYEGSKLPGSAGQTIICAHNTSKFFGPLENAKAGDIIHLQTSYGEYDYEIAETKVASMYDTSTYDLDTTEETLILYTCYPFYGAPGKKDRLFIYAKRIAGPSLMP</sequence>
<evidence type="ECO:0000313" key="4">
    <source>
        <dbReference type="EMBL" id="MBU9735529.1"/>
    </source>
</evidence>
<dbReference type="AlphaFoldDB" id="A0A949NDT5"/>
<keyword evidence="1" id="KW-0378">Hydrolase</keyword>
<dbReference type="InterPro" id="IPR041999">
    <property type="entry name" value="Sortase_D_1"/>
</dbReference>
<gene>
    <name evidence="4" type="ORF">KTH89_03205</name>
</gene>
<organism evidence="4 5">
    <name type="scientific">Diplocloster agilis</name>
    <dbReference type="NCBI Taxonomy" id="2850323"/>
    <lineage>
        <taxon>Bacteria</taxon>
        <taxon>Bacillati</taxon>
        <taxon>Bacillota</taxon>
        <taxon>Clostridia</taxon>
        <taxon>Lachnospirales</taxon>
        <taxon>Lachnospiraceae</taxon>
        <taxon>Diplocloster</taxon>
    </lineage>
</organism>
<evidence type="ECO:0000256" key="1">
    <source>
        <dbReference type="ARBA" id="ARBA00022801"/>
    </source>
</evidence>
<dbReference type="Gene3D" id="2.40.260.10">
    <property type="entry name" value="Sortase"/>
    <property type="match status" value="1"/>
</dbReference>
<reference evidence="4" key="1">
    <citation type="submission" date="2021-06" db="EMBL/GenBank/DDBJ databases">
        <title>Description of novel taxa of the family Lachnospiraceae.</title>
        <authorList>
            <person name="Chaplin A.V."/>
            <person name="Sokolova S.R."/>
            <person name="Pikina A.P."/>
            <person name="Korzhanova M."/>
            <person name="Belova V."/>
            <person name="Korostin D."/>
            <person name="Efimov B.A."/>
        </authorList>
    </citation>
    <scope>NUCLEOTIDE SEQUENCE</scope>
    <source>
        <strain evidence="4">ASD5720</strain>
    </source>
</reference>
<proteinExistence type="predicted"/>